<evidence type="ECO:0000313" key="3">
    <source>
        <dbReference type="Proteomes" id="UP000688947"/>
    </source>
</evidence>
<protein>
    <recommendedName>
        <fullName evidence="1">Endo-beta-1,6-galactanase-like domain-containing protein</fullName>
    </recommendedName>
</protein>
<dbReference type="GO" id="GO:0004553">
    <property type="term" value="F:hydrolase activity, hydrolyzing O-glycosyl compounds"/>
    <property type="evidence" value="ECO:0007669"/>
    <property type="project" value="InterPro"/>
</dbReference>
<dbReference type="PANTHER" id="PTHR42767:SF1">
    <property type="entry name" value="ENDO-BETA-1,6-GALACTANASE-LIKE DOMAIN-CONTAINING PROTEIN"/>
    <property type="match status" value="1"/>
</dbReference>
<dbReference type="PANTHER" id="PTHR42767">
    <property type="entry name" value="ENDO-BETA-1,6-GALACTANASE"/>
    <property type="match status" value="1"/>
</dbReference>
<comment type="caution">
    <text evidence="2">The sequence shown here is derived from an EMBL/GenBank/DDBJ whole genome shotgun (WGS) entry which is preliminary data.</text>
</comment>
<dbReference type="AlphaFoldDB" id="A0A8T1U5B4"/>
<dbReference type="Proteomes" id="UP000688947">
    <property type="component" value="Unassembled WGS sequence"/>
</dbReference>
<dbReference type="InterPro" id="IPR039514">
    <property type="entry name" value="6GAL-like"/>
</dbReference>
<organism evidence="2 3">
    <name type="scientific">Phytophthora cactorum</name>
    <dbReference type="NCBI Taxonomy" id="29920"/>
    <lineage>
        <taxon>Eukaryota</taxon>
        <taxon>Sar</taxon>
        <taxon>Stramenopiles</taxon>
        <taxon>Oomycota</taxon>
        <taxon>Peronosporomycetes</taxon>
        <taxon>Peronosporales</taxon>
        <taxon>Peronosporaceae</taxon>
        <taxon>Phytophthora</taxon>
    </lineage>
</organism>
<dbReference type="EMBL" id="JAENGZ010000656">
    <property type="protein sequence ID" value="KAG6955691.1"/>
    <property type="molecule type" value="Genomic_DNA"/>
</dbReference>
<dbReference type="OrthoDB" id="2012278at2759"/>
<evidence type="ECO:0000313" key="2">
    <source>
        <dbReference type="EMBL" id="KAG6955691.1"/>
    </source>
</evidence>
<dbReference type="Pfam" id="PF14587">
    <property type="entry name" value="Glyco_hydr_30_2"/>
    <property type="match status" value="1"/>
</dbReference>
<dbReference type="VEuPathDB" id="FungiDB:PC110_g18307"/>
<dbReference type="InterPro" id="IPR039743">
    <property type="entry name" value="6GAL/EXGAL"/>
</dbReference>
<evidence type="ECO:0000259" key="1">
    <source>
        <dbReference type="Pfam" id="PF14587"/>
    </source>
</evidence>
<sequence length="526" mass="57251">MYQPGSTRFRCLHCFSLSLLDPTVKATYTVMLSVRSLGAAALAYAFVLSLPSEVAAKDYTVKTDAATTVVDNWDGWGTSLCWWANAFGDREDIADLLFTQKDTVTLKGKSSGLPALGFNIARYNVGGSSKNVIDDSGTEIAMKNSPNMPAFKFIESFWLDWSSNDTTSKSWNWDADAKQRKMLELATQRDVDLTEAFSNSPPWWMNSNHATAGGASGTKDNLQTWNHGQFALYMAAVVKQAKEKWGINFTYVEPFNEPMSSWWQYPGGQEGCHFDVATQKDVLVKLRTKLDHFGLQDVAIASSDENSNTQTLSTLTAMSTDADVMATIGKINTHGYGNRESDRAPLKALVKKVKKKFWDSEYGEKDATGLSLAQGVANNINEMGVSAFVYWQPFDGGGWGLINSAPGNMTIDTPNPKYYALAQYSRHIRPGMAILSTDDLNTVMAYDTKAKLLVLATVNAGAAASKITYDLASFKSAAGPVSAWTTETSGTGALYKTSKVEMSSSTFSASIPAASVMTFEIEGVAL</sequence>
<name>A0A8T1U5B4_9STRA</name>
<feature type="domain" description="Endo-beta-1,6-galactanase-like" evidence="1">
    <location>
        <begin position="76"/>
        <end position="294"/>
    </location>
</feature>
<gene>
    <name evidence="2" type="ORF">JG687_00011031</name>
</gene>
<accession>A0A8T1U5B4</accession>
<reference evidence="2" key="1">
    <citation type="submission" date="2021-01" db="EMBL/GenBank/DDBJ databases">
        <title>Phytophthora aleatoria, a newly-described species from Pinus radiata is distinct from Phytophthora cactorum isolates based on comparative genomics.</title>
        <authorList>
            <person name="Mcdougal R."/>
            <person name="Panda P."/>
            <person name="Williams N."/>
            <person name="Studholme D.J."/>
        </authorList>
    </citation>
    <scope>NUCLEOTIDE SEQUENCE</scope>
    <source>
        <strain evidence="2">NZFS 3830</strain>
    </source>
</reference>
<proteinExistence type="predicted"/>